<proteinExistence type="inferred from homology"/>
<reference evidence="12 13" key="1">
    <citation type="journal article" date="2011" name="Stand. Genomic Sci.">
        <title>Complete genome sequence of Deinococcus maricopensis type strain (LB-34).</title>
        <authorList>
            <person name="Pukall R."/>
            <person name="Zeytun A."/>
            <person name="Lucas S."/>
            <person name="Lapidus A."/>
            <person name="Hammon N."/>
            <person name="Deshpande S."/>
            <person name="Nolan M."/>
            <person name="Cheng J.F."/>
            <person name="Pitluck S."/>
            <person name="Liolios K."/>
            <person name="Pagani I."/>
            <person name="Mikhailova N."/>
            <person name="Ivanova N."/>
            <person name="Mavromatis K."/>
            <person name="Pati A."/>
            <person name="Tapia R."/>
            <person name="Han C."/>
            <person name="Goodwin L."/>
            <person name="Chen A."/>
            <person name="Palaniappan K."/>
            <person name="Land M."/>
            <person name="Hauser L."/>
            <person name="Chang Y.J."/>
            <person name="Jeffries C.D."/>
            <person name="Brambilla E.M."/>
            <person name="Rohde M."/>
            <person name="Goker M."/>
            <person name="Detter J.C."/>
            <person name="Woyke T."/>
            <person name="Bristow J."/>
            <person name="Eisen J.A."/>
            <person name="Markowitz V."/>
            <person name="Hugenholtz P."/>
            <person name="Kyrpides N.C."/>
            <person name="Klenk H.P."/>
        </authorList>
    </citation>
    <scope>NUCLEOTIDE SEQUENCE [LARGE SCALE GENOMIC DNA]</scope>
    <source>
        <strain evidence="13">DSM 21211 / LMG 22137 / NRRL B-23946 / LB-34</strain>
    </source>
</reference>
<dbReference type="SUPFAM" id="SSF56235">
    <property type="entry name" value="N-terminal nucleophile aminohydrolases (Ntn hydrolases)"/>
    <property type="match status" value="1"/>
</dbReference>
<dbReference type="Pfam" id="PF13537">
    <property type="entry name" value="GATase_7"/>
    <property type="match status" value="1"/>
</dbReference>
<dbReference type="CDD" id="cd01991">
    <property type="entry name" value="Asn_synthase_B_C"/>
    <property type="match status" value="1"/>
</dbReference>
<dbReference type="PIRSF" id="PIRSF001589">
    <property type="entry name" value="Asn_synthetase_glu-h"/>
    <property type="match status" value="1"/>
</dbReference>
<dbReference type="PANTHER" id="PTHR43284:SF1">
    <property type="entry name" value="ASPARAGINE SYNTHETASE"/>
    <property type="match status" value="1"/>
</dbReference>
<reference evidence="13" key="2">
    <citation type="submission" date="2011-01" db="EMBL/GenBank/DDBJ databases">
        <title>The complete genome of Deinococcus maricopensis DSM 21211.</title>
        <authorList>
            <consortium name="US DOE Joint Genome Institute (JGI-PGF)"/>
            <person name="Lucas S."/>
            <person name="Copeland A."/>
            <person name="Lapidus A."/>
            <person name="Goodwin L."/>
            <person name="Pitluck S."/>
            <person name="Kyrpides N."/>
            <person name="Mavromatis K."/>
            <person name="Pagani I."/>
            <person name="Ivanova N."/>
            <person name="Ovchinnikova G."/>
            <person name="Zeytun A."/>
            <person name="Detter J.C."/>
            <person name="Han C."/>
            <person name="Land M."/>
            <person name="Hauser L."/>
            <person name="Markowitz V."/>
            <person name="Cheng J.-F."/>
            <person name="Hugenholtz P."/>
            <person name="Woyke T."/>
            <person name="Wu D."/>
            <person name="Pukall R."/>
            <person name="Gehrich-Schroeter G."/>
            <person name="Brambilla E."/>
            <person name="Klenk H.-P."/>
            <person name="Eisen J.A."/>
        </authorList>
    </citation>
    <scope>NUCLEOTIDE SEQUENCE [LARGE SCALE GENOMIC DNA]</scope>
    <source>
        <strain evidence="13">DSM 21211 / LMG 22137 / NRRL B-23946 / LB-34</strain>
    </source>
</reference>
<evidence type="ECO:0000313" key="12">
    <source>
        <dbReference type="EMBL" id="ADV65821.1"/>
    </source>
</evidence>
<organism evidence="12 13">
    <name type="scientific">Deinococcus maricopensis (strain DSM 21211 / LMG 22137 / NRRL B-23946 / LB-34)</name>
    <dbReference type="NCBI Taxonomy" id="709986"/>
    <lineage>
        <taxon>Bacteria</taxon>
        <taxon>Thermotogati</taxon>
        <taxon>Deinococcota</taxon>
        <taxon>Deinococci</taxon>
        <taxon>Deinococcales</taxon>
        <taxon>Deinococcaceae</taxon>
        <taxon>Deinococcus</taxon>
    </lineage>
</organism>
<dbReference type="NCBIfam" id="TIGR01536">
    <property type="entry name" value="asn_synth_AEB"/>
    <property type="match status" value="1"/>
</dbReference>
<sequence length="622" mass="67316">MCGILGSVSDAPAPLGIMALHHRGPDAQAQTRVGSAQLGHARLSIVDLASGAQPMTDTTGTVTIVFNGEIYNHLTLRRDLEARGQRFATRSDTEVILGLYLAHGVAGFARLRGMYAFAVHDARDGSTTVARDPFGIKPLFWTRTPRAVHFASELGALLHEAGVTPTLDLTSVLETLTHRYAFGTHTLYEGVHRLEPGTALVISAHAEVRHVRFTSLAEEVERHRAPGAPAPTDAEVRARFTDTVEHHTMADVPLGCFLSGGLDSSVVAQRLARTTSEPIRAYAVGFEGATSEASELPYARAVADVIGARLREVQVSAADFADLAPVLSGSLNGPLADPADIAMLKLSLAAGTEVKVVLSGEGGDEAFAGYPKYAADRYARILGPAMRSLAPRLGRRSRVGIAADALARAQRPDRWLRWFENDAAPVALMSTLMRGGAQPERARAWVEDRLRAYPRAWSDLQRMQVLDLESWLPNNLLHRGDYTTMQASIEQRVPLLDLELTPWAVALPDRVKLSGLRGKMPVRRAFASNLPRQVLTRPKSGFRLPLAEWLREDPTLRGMVHDHLLAPNAGLRAWLDRATLEGLLSPAALASTGGAKLAWTALCLELWLQAAHARAPQAAVPA</sequence>
<dbReference type="EMBL" id="CP002454">
    <property type="protein sequence ID" value="ADV65821.1"/>
    <property type="molecule type" value="Genomic_DNA"/>
</dbReference>
<dbReference type="EC" id="6.3.5.4" evidence="3"/>
<keyword evidence="13" id="KW-1185">Reference proteome</keyword>
<dbReference type="KEGG" id="dmr:Deima_0157"/>
<feature type="domain" description="Glutamine amidotransferase type-2" evidence="11">
    <location>
        <begin position="2"/>
        <end position="205"/>
    </location>
</feature>
<evidence type="ECO:0000256" key="2">
    <source>
        <dbReference type="ARBA" id="ARBA00005752"/>
    </source>
</evidence>
<keyword evidence="8" id="KW-0061">Asparagine biosynthesis</keyword>
<evidence type="ECO:0000256" key="9">
    <source>
        <dbReference type="PIRSR" id="PIRSR001589-2"/>
    </source>
</evidence>
<comment type="catalytic activity">
    <reaction evidence="7">
        <text>L-aspartate + L-glutamine + ATP + H2O = L-asparagine + L-glutamate + AMP + diphosphate + H(+)</text>
        <dbReference type="Rhea" id="RHEA:12228"/>
        <dbReference type="ChEBI" id="CHEBI:15377"/>
        <dbReference type="ChEBI" id="CHEBI:15378"/>
        <dbReference type="ChEBI" id="CHEBI:29985"/>
        <dbReference type="ChEBI" id="CHEBI:29991"/>
        <dbReference type="ChEBI" id="CHEBI:30616"/>
        <dbReference type="ChEBI" id="CHEBI:33019"/>
        <dbReference type="ChEBI" id="CHEBI:58048"/>
        <dbReference type="ChEBI" id="CHEBI:58359"/>
        <dbReference type="ChEBI" id="CHEBI:456215"/>
        <dbReference type="EC" id="6.3.5.4"/>
    </reaction>
</comment>
<dbReference type="InterPro" id="IPR017932">
    <property type="entry name" value="GATase_2_dom"/>
</dbReference>
<evidence type="ECO:0000256" key="1">
    <source>
        <dbReference type="ARBA" id="ARBA00005187"/>
    </source>
</evidence>
<dbReference type="CDD" id="cd00712">
    <property type="entry name" value="AsnB"/>
    <property type="match status" value="1"/>
</dbReference>
<comment type="pathway">
    <text evidence="1">Amino-acid biosynthesis; L-asparagine biosynthesis; L-asparagine from L-aspartate (L-Gln route): step 1/1.</text>
</comment>
<evidence type="ECO:0000259" key="11">
    <source>
        <dbReference type="PROSITE" id="PS51278"/>
    </source>
</evidence>
<evidence type="ECO:0000256" key="5">
    <source>
        <dbReference type="ARBA" id="ARBA00022840"/>
    </source>
</evidence>
<dbReference type="PROSITE" id="PS51278">
    <property type="entry name" value="GATASE_TYPE_2"/>
    <property type="match status" value="1"/>
</dbReference>
<dbReference type="HOGENOM" id="CLU_014658_3_4_0"/>
<dbReference type="OrthoDB" id="9763290at2"/>
<name>E8U3F0_DEIML</name>
<dbReference type="PANTHER" id="PTHR43284">
    <property type="entry name" value="ASPARAGINE SYNTHETASE (GLUTAMINE-HYDROLYZING)"/>
    <property type="match status" value="1"/>
</dbReference>
<dbReference type="eggNOG" id="COG0367">
    <property type="taxonomic scope" value="Bacteria"/>
</dbReference>
<keyword evidence="4 9" id="KW-0547">Nucleotide-binding</keyword>
<protein>
    <recommendedName>
        <fullName evidence="3">asparagine synthase (glutamine-hydrolyzing)</fullName>
        <ecNumber evidence="3">6.3.5.4</ecNumber>
    </recommendedName>
</protein>
<feature type="active site" description="For GATase activity" evidence="8">
    <location>
        <position position="2"/>
    </location>
</feature>
<evidence type="ECO:0000256" key="10">
    <source>
        <dbReference type="PIRSR" id="PIRSR001589-3"/>
    </source>
</evidence>
<evidence type="ECO:0000256" key="3">
    <source>
        <dbReference type="ARBA" id="ARBA00012737"/>
    </source>
</evidence>
<keyword evidence="6 8" id="KW-0315">Glutamine amidotransferase</keyword>
<accession>E8U3F0</accession>
<dbReference type="GO" id="GO:0004066">
    <property type="term" value="F:asparagine synthase (glutamine-hydrolyzing) activity"/>
    <property type="evidence" value="ECO:0007669"/>
    <property type="project" value="UniProtKB-EC"/>
</dbReference>
<evidence type="ECO:0000256" key="6">
    <source>
        <dbReference type="ARBA" id="ARBA00022962"/>
    </source>
</evidence>
<dbReference type="Gene3D" id="3.60.20.10">
    <property type="entry name" value="Glutamine Phosphoribosylpyrophosphate, subunit 1, domain 1"/>
    <property type="match status" value="1"/>
</dbReference>
<evidence type="ECO:0000256" key="7">
    <source>
        <dbReference type="ARBA" id="ARBA00048741"/>
    </source>
</evidence>
<dbReference type="STRING" id="709986.Deima_0157"/>
<evidence type="ECO:0000256" key="4">
    <source>
        <dbReference type="ARBA" id="ARBA00022741"/>
    </source>
</evidence>
<dbReference type="InterPro" id="IPR006426">
    <property type="entry name" value="Asn_synth_AEB"/>
</dbReference>
<feature type="binding site" evidence="9">
    <location>
        <position position="92"/>
    </location>
    <ligand>
        <name>L-glutamine</name>
        <dbReference type="ChEBI" id="CHEBI:58359"/>
    </ligand>
</feature>
<feature type="binding site" evidence="9">
    <location>
        <position position="284"/>
    </location>
    <ligand>
        <name>ATP</name>
        <dbReference type="ChEBI" id="CHEBI:30616"/>
    </ligand>
</feature>
<dbReference type="InterPro" id="IPR033738">
    <property type="entry name" value="AsnB_N"/>
</dbReference>
<keyword evidence="8" id="KW-0028">Amino-acid biosynthesis</keyword>
<feature type="binding site" evidence="9">
    <location>
        <begin position="359"/>
        <end position="360"/>
    </location>
    <ligand>
        <name>ATP</name>
        <dbReference type="ChEBI" id="CHEBI:30616"/>
    </ligand>
</feature>
<dbReference type="InterPro" id="IPR001962">
    <property type="entry name" value="Asn_synthase"/>
</dbReference>
<evidence type="ECO:0000256" key="8">
    <source>
        <dbReference type="PIRSR" id="PIRSR001589-1"/>
    </source>
</evidence>
<dbReference type="Gene3D" id="3.40.50.620">
    <property type="entry name" value="HUPs"/>
    <property type="match status" value="1"/>
</dbReference>
<gene>
    <name evidence="12" type="ordered locus">Deima_0157</name>
</gene>
<keyword evidence="5 9" id="KW-0067">ATP-binding</keyword>
<dbReference type="InterPro" id="IPR029055">
    <property type="entry name" value="Ntn_hydrolases_N"/>
</dbReference>
<evidence type="ECO:0000313" key="13">
    <source>
        <dbReference type="Proteomes" id="UP000008635"/>
    </source>
</evidence>
<comment type="similarity">
    <text evidence="2">Belongs to the asparagine synthetase family.</text>
</comment>
<dbReference type="SUPFAM" id="SSF52402">
    <property type="entry name" value="Adenine nucleotide alpha hydrolases-like"/>
    <property type="match status" value="1"/>
</dbReference>
<dbReference type="GO" id="GO:0005524">
    <property type="term" value="F:ATP binding"/>
    <property type="evidence" value="ECO:0007669"/>
    <property type="project" value="UniProtKB-KW"/>
</dbReference>
<dbReference type="Pfam" id="PF00733">
    <property type="entry name" value="Asn_synthase"/>
    <property type="match status" value="1"/>
</dbReference>
<dbReference type="Proteomes" id="UP000008635">
    <property type="component" value="Chromosome"/>
</dbReference>
<feature type="site" description="Important for beta-aspartyl-AMP intermediate formation" evidence="10">
    <location>
        <position position="361"/>
    </location>
</feature>
<dbReference type="AlphaFoldDB" id="E8U3F0"/>
<dbReference type="GO" id="GO:0005829">
    <property type="term" value="C:cytosol"/>
    <property type="evidence" value="ECO:0007669"/>
    <property type="project" value="TreeGrafter"/>
</dbReference>
<dbReference type="InterPro" id="IPR014729">
    <property type="entry name" value="Rossmann-like_a/b/a_fold"/>
</dbReference>
<dbReference type="InterPro" id="IPR051786">
    <property type="entry name" value="ASN_synthetase/amidase"/>
</dbReference>
<dbReference type="GO" id="GO:0006529">
    <property type="term" value="P:asparagine biosynthetic process"/>
    <property type="evidence" value="ECO:0007669"/>
    <property type="project" value="UniProtKB-KW"/>
</dbReference>